<gene>
    <name evidence="2" type="ORF">TL16_g12812</name>
</gene>
<feature type="compositionally biased region" description="Basic and acidic residues" evidence="1">
    <location>
        <begin position="319"/>
        <end position="328"/>
    </location>
</feature>
<accession>A0A9W7BPH2</accession>
<comment type="caution">
    <text evidence="2">The sequence shown here is derived from an EMBL/GenBank/DDBJ whole genome shotgun (WGS) entry which is preliminary data.</text>
</comment>
<reference evidence="3" key="1">
    <citation type="journal article" date="2023" name="Commun. Biol.">
        <title>Genome analysis of Parmales, the sister group of diatoms, reveals the evolutionary specialization of diatoms from phago-mixotrophs to photoautotrophs.</title>
        <authorList>
            <person name="Ban H."/>
            <person name="Sato S."/>
            <person name="Yoshikawa S."/>
            <person name="Yamada K."/>
            <person name="Nakamura Y."/>
            <person name="Ichinomiya M."/>
            <person name="Sato N."/>
            <person name="Blanc-Mathieu R."/>
            <person name="Endo H."/>
            <person name="Kuwata A."/>
            <person name="Ogata H."/>
        </authorList>
    </citation>
    <scope>NUCLEOTIDE SEQUENCE [LARGE SCALE GENOMIC DNA]</scope>
</reference>
<proteinExistence type="predicted"/>
<evidence type="ECO:0000313" key="3">
    <source>
        <dbReference type="Proteomes" id="UP001162640"/>
    </source>
</evidence>
<feature type="region of interest" description="Disordered" evidence="1">
    <location>
        <begin position="1"/>
        <end position="106"/>
    </location>
</feature>
<organism evidence="2 3">
    <name type="scientific">Triparma laevis f. inornata</name>
    <dbReference type="NCBI Taxonomy" id="1714386"/>
    <lineage>
        <taxon>Eukaryota</taxon>
        <taxon>Sar</taxon>
        <taxon>Stramenopiles</taxon>
        <taxon>Ochrophyta</taxon>
        <taxon>Bolidophyceae</taxon>
        <taxon>Parmales</taxon>
        <taxon>Triparmaceae</taxon>
        <taxon>Triparma</taxon>
    </lineage>
</organism>
<feature type="compositionally biased region" description="Basic and acidic residues" evidence="1">
    <location>
        <begin position="47"/>
        <end position="74"/>
    </location>
</feature>
<dbReference type="AlphaFoldDB" id="A0A9W7BPH2"/>
<dbReference type="Proteomes" id="UP001162640">
    <property type="component" value="Unassembled WGS sequence"/>
</dbReference>
<feature type="compositionally biased region" description="Pro residues" evidence="1">
    <location>
        <begin position="282"/>
        <end position="293"/>
    </location>
</feature>
<feature type="compositionally biased region" description="Basic and acidic residues" evidence="1">
    <location>
        <begin position="29"/>
        <end position="39"/>
    </location>
</feature>
<dbReference type="EMBL" id="BLQM01000545">
    <property type="protein sequence ID" value="GMH94116.1"/>
    <property type="molecule type" value="Genomic_DNA"/>
</dbReference>
<evidence type="ECO:0000256" key="1">
    <source>
        <dbReference type="SAM" id="MobiDB-lite"/>
    </source>
</evidence>
<name>A0A9W7BPH2_9STRA</name>
<feature type="compositionally biased region" description="Polar residues" evidence="1">
    <location>
        <begin position="1"/>
        <end position="27"/>
    </location>
</feature>
<sequence length="468" mass="51630">MSYSYYSQAKQNLASQQSELNRNTAMASQEEKERRLRLENKRRRRQKEQVKKQAEEKERRRIEGLLKERRKERGLFSPNSAQASSSGSKGGRRKAGRDSVGPTSVATVDDSSAYEYVENNDSHFGGLLKEREVEAVEKLEGDGGAGDGVEADSFIEEDSMCEEDSIGGGGGIDWTHHPADISGASADDSNDDMQSLAMLREQLKNGGVIRPVYENLEGLELGGADDYDYNCGHDYNDESTVVTKTTITTSASMMSDARRAGVNLNQKLSYANNHIKKKSSPPSAPPLPLPPPTSDSRSTNSNNNNTSPKAQWGKGFISSEERQRKELRDKQKNFAAELKEQNKRKIFQQKRVKQQRMIEHQRQVEEEAARVEREGGEGVGVFDYNGSGGGVWGDGDGDGDGGLPIPPQYAFSSSNYLLKTQKPGGKAAFKSGLTMDEDSLMRSLARLDFRLEEKKIVLEIGDVDVGGN</sequence>
<feature type="compositionally biased region" description="Low complexity" evidence="1">
    <location>
        <begin position="294"/>
        <end position="308"/>
    </location>
</feature>
<feature type="region of interest" description="Disordered" evidence="1">
    <location>
        <begin position="275"/>
        <end position="328"/>
    </location>
</feature>
<protein>
    <submittedName>
        <fullName evidence="2">Uncharacterized protein</fullName>
    </submittedName>
</protein>
<evidence type="ECO:0000313" key="2">
    <source>
        <dbReference type="EMBL" id="GMH94116.1"/>
    </source>
</evidence>